<reference evidence="3 7" key="4">
    <citation type="submission" date="2019-04" db="EMBL/GenBank/DDBJ databases">
        <authorList>
            <person name="Ashton P.M."/>
            <person name="Dallman T."/>
            <person name="Nair S."/>
            <person name="De Pinna E."/>
            <person name="Peters T."/>
            <person name="Grant K."/>
        </authorList>
    </citation>
    <scope>NUCLEOTIDE SEQUENCE [LARGE SCALE GENOMIC DNA]</scope>
    <source>
        <strain evidence="3 7">406731</strain>
    </source>
</reference>
<dbReference type="EMBL" id="QDAY01000008">
    <property type="protein sequence ID" value="KAA9446549.1"/>
    <property type="molecule type" value="Genomic_DNA"/>
</dbReference>
<gene>
    <name evidence="3" type="ORF">D4U23_14330</name>
    <name evidence="5" type="ORF">DCK61_15215</name>
    <name evidence="4" type="ORF">GHO09_13880</name>
    <name evidence="2" type="ORF">pA144_0022</name>
</gene>
<evidence type="ECO:0000313" key="7">
    <source>
        <dbReference type="Proteomes" id="UP000566597"/>
    </source>
</evidence>
<evidence type="ECO:0000313" key="3">
    <source>
        <dbReference type="EMBL" id="EAH0253566.1"/>
    </source>
</evidence>
<reference evidence="4" key="5">
    <citation type="submission" date="2019-10" db="EMBL/GenBank/DDBJ databases">
        <authorList>
            <consortium name="NCBI Pathogen Detection Project"/>
        </authorList>
    </citation>
    <scope>NUCLEOTIDE SEQUENCE</scope>
    <source>
        <strain evidence="4">Sam_F526FDD3-C0F7-43DB-B204-E231FEF9C926</strain>
    </source>
</reference>
<accession>A0A142EC79</accession>
<evidence type="ECO:0000313" key="2">
    <source>
        <dbReference type="EMBL" id="AMQ45767.1"/>
    </source>
</evidence>
<evidence type="ECO:0000313" key="5">
    <source>
        <dbReference type="EMBL" id="KAA9446549.1"/>
    </source>
</evidence>
<dbReference type="AlphaFoldDB" id="A0A142EC79"/>
<reference evidence="4 8" key="2">
    <citation type="journal article" date="2018" name="Genome Biol.">
        <title>SKESA: strategic k-mer extension for scrupulous assemblies.</title>
        <authorList>
            <person name="Souvorov A."/>
            <person name="Agarwala R."/>
            <person name="Lipman D.J."/>
        </authorList>
    </citation>
    <scope>NUCLEOTIDE SEQUENCE [LARGE SCALE GENOMIC DNA]</scope>
    <source>
        <strain evidence="4">Sam_F526FDD3-C0F7-43DB-B204-E231FEF9C926</strain>
    </source>
</reference>
<dbReference type="Proteomes" id="UP000566597">
    <property type="component" value="Unassembled WGS sequence"/>
</dbReference>
<evidence type="ECO:0000256" key="1">
    <source>
        <dbReference type="SAM" id="MobiDB-lite"/>
    </source>
</evidence>
<evidence type="ECO:0000313" key="8">
    <source>
        <dbReference type="Proteomes" id="UP000840567"/>
    </source>
</evidence>
<feature type="compositionally biased region" description="Basic and acidic residues" evidence="1">
    <location>
        <begin position="110"/>
        <end position="133"/>
    </location>
</feature>
<dbReference type="EMBL" id="DAAEQL010000010">
    <property type="protein sequence ID" value="HAA8491596.1"/>
    <property type="molecule type" value="Genomic_DNA"/>
</dbReference>
<reference evidence="2" key="1">
    <citation type="submission" date="2016-01" db="EMBL/GenBank/DDBJ databases">
        <title>Whole Genome Sequence of Listeria monocytogenes Serovar 1/2a Strain IZSAM_Lm_15_17439_A144 responsible of a human outbreak in 2008.</title>
        <authorList>
            <person name="Orsini M."/>
            <person name="Ordinelli A."/>
            <person name="Cornacchia A."/>
            <person name="Acciari V."/>
            <person name="Centorame P."/>
            <person name="Torresi M."/>
            <person name="Pompei A."/>
            <person name="Camma C."/>
            <person name="Gattuso A."/>
            <person name="Gianfranceschi M."/>
            <person name="Pomilio F."/>
        </authorList>
    </citation>
    <scope>NUCLEOTIDE SEQUENCE</scope>
    <source>
        <strain evidence="2">IZSAM_Lm_15_17439_A144</strain>
        <plasmid evidence="2">pLmA144</plasmid>
    </source>
</reference>
<proteinExistence type="predicted"/>
<sequence length="190" mass="22375">MLHIIFSYSPLTDIVIERPYNLKDIERWSKEAVHSLPQDFLFEYNIEHYGNRIYSNGSWEITNERLSLGESLIQKLTMFYEEGKISEEQLAGILAILKEAKIGKGKFNEEKPVSNKKVEKNQKTDLKPNEKEVIVNTEVEEKEEPKLEEKQTNPVQTRNDPPVIPPREMVLDELFEKKMKRMLRKKIQTK</sequence>
<geneLocation type="plasmid" evidence="2">
    <name>pLmA144</name>
</geneLocation>
<dbReference type="Proteomes" id="UP000840567">
    <property type="component" value="Unassembled WGS sequence"/>
</dbReference>
<reference evidence="5 6" key="3">
    <citation type="submission" date="2018-04" db="EMBL/GenBank/DDBJ databases">
        <title>Genome Analysis of a Prevalent Clone of Listeria monocytogenes Sequence Type 87 in China.</title>
        <authorList>
            <person name="Wang Y."/>
        </authorList>
    </citation>
    <scope>NUCLEOTIDE SEQUENCE [LARGE SCALE GENOMIC DNA]</scope>
    <source>
        <strain evidence="5 6">ICDC_LM1523</strain>
    </source>
</reference>
<name>A0A142EC79_LISMN</name>
<evidence type="ECO:0000313" key="6">
    <source>
        <dbReference type="Proteomes" id="UP000460224"/>
    </source>
</evidence>
<dbReference type="RefSeq" id="WP_012952160.1">
    <property type="nucleotide sequence ID" value="NZ_BAAFVF010000014.1"/>
</dbReference>
<dbReference type="Proteomes" id="UP000460224">
    <property type="component" value="Unassembled WGS sequence"/>
</dbReference>
<dbReference type="EMBL" id="KU513859">
    <property type="protein sequence ID" value="AMQ45767.1"/>
    <property type="molecule type" value="Genomic_DNA"/>
</dbReference>
<protein>
    <submittedName>
        <fullName evidence="2">Uncharacterized protein</fullName>
    </submittedName>
</protein>
<feature type="region of interest" description="Disordered" evidence="1">
    <location>
        <begin position="110"/>
        <end position="167"/>
    </location>
</feature>
<keyword evidence="2" id="KW-0614">Plasmid</keyword>
<evidence type="ECO:0000313" key="4">
    <source>
        <dbReference type="EMBL" id="HAA8491596.1"/>
    </source>
</evidence>
<organism evidence="2">
    <name type="scientific">Listeria monocytogenes</name>
    <dbReference type="NCBI Taxonomy" id="1639"/>
    <lineage>
        <taxon>Bacteria</taxon>
        <taxon>Bacillati</taxon>
        <taxon>Bacillota</taxon>
        <taxon>Bacilli</taxon>
        <taxon>Bacillales</taxon>
        <taxon>Listeriaceae</taxon>
        <taxon>Listeria</taxon>
    </lineage>
</organism>
<dbReference type="EMBL" id="AABEVT010000010">
    <property type="protein sequence ID" value="EAH0253566.1"/>
    <property type="molecule type" value="Genomic_DNA"/>
</dbReference>